<dbReference type="SUPFAM" id="SSF53697">
    <property type="entry name" value="SIS domain"/>
    <property type="match status" value="1"/>
</dbReference>
<keyword evidence="3" id="KW-1185">Reference proteome</keyword>
<gene>
    <name evidence="2" type="ORF">GLAREA_04350</name>
</gene>
<dbReference type="OMA" id="PNAKSWV"/>
<dbReference type="InterPro" id="IPR001347">
    <property type="entry name" value="SIS_dom"/>
</dbReference>
<dbReference type="Gene3D" id="3.40.50.10490">
    <property type="entry name" value="Glucose-6-phosphate isomerase like protein, domain 1"/>
    <property type="match status" value="1"/>
</dbReference>
<dbReference type="STRING" id="1116229.S3CR21"/>
<dbReference type="GO" id="GO:1901135">
    <property type="term" value="P:carbohydrate derivative metabolic process"/>
    <property type="evidence" value="ECO:0007669"/>
    <property type="project" value="InterPro"/>
</dbReference>
<accession>S3CR21</accession>
<dbReference type="InterPro" id="IPR046348">
    <property type="entry name" value="SIS_dom_sf"/>
</dbReference>
<protein>
    <submittedName>
        <fullName evidence="2">SIS</fullName>
    </submittedName>
</protein>
<dbReference type="RefSeq" id="XP_008084918.1">
    <property type="nucleotide sequence ID" value="XM_008086727.1"/>
</dbReference>
<dbReference type="CDD" id="cd05014">
    <property type="entry name" value="SIS_Kpsf"/>
    <property type="match status" value="1"/>
</dbReference>
<dbReference type="AlphaFoldDB" id="S3CR21"/>
<evidence type="ECO:0000313" key="2">
    <source>
        <dbReference type="EMBL" id="EPE27559.1"/>
    </source>
</evidence>
<dbReference type="PROSITE" id="PS51464">
    <property type="entry name" value="SIS"/>
    <property type="match status" value="1"/>
</dbReference>
<dbReference type="InterPro" id="IPR035474">
    <property type="entry name" value="SIS_Kpsf"/>
</dbReference>
<dbReference type="HOGENOM" id="CLU_022884_1_0_1"/>
<evidence type="ECO:0000313" key="3">
    <source>
        <dbReference type="Proteomes" id="UP000016922"/>
    </source>
</evidence>
<dbReference type="eggNOG" id="ENOG502RXQH">
    <property type="taxonomic scope" value="Eukaryota"/>
</dbReference>
<dbReference type="Pfam" id="PF01380">
    <property type="entry name" value="SIS"/>
    <property type="match status" value="1"/>
</dbReference>
<dbReference type="OrthoDB" id="1872003at2759"/>
<proteinExistence type="predicted"/>
<dbReference type="Proteomes" id="UP000016922">
    <property type="component" value="Unassembled WGS sequence"/>
</dbReference>
<name>S3CR21_GLAL2</name>
<reference evidence="2 3" key="1">
    <citation type="journal article" date="2013" name="BMC Genomics">
        <title>Genomics-driven discovery of the pneumocandin biosynthetic gene cluster in the fungus Glarea lozoyensis.</title>
        <authorList>
            <person name="Chen L."/>
            <person name="Yue Q."/>
            <person name="Zhang X."/>
            <person name="Xiang M."/>
            <person name="Wang C."/>
            <person name="Li S."/>
            <person name="Che Y."/>
            <person name="Ortiz-Lopez F.J."/>
            <person name="Bills G.F."/>
            <person name="Liu X."/>
            <person name="An Z."/>
        </authorList>
    </citation>
    <scope>NUCLEOTIDE SEQUENCE [LARGE SCALE GENOMIC DNA]</scope>
    <source>
        <strain evidence="3">ATCC 20868 / MF5171</strain>
    </source>
</reference>
<feature type="domain" description="SIS" evidence="1">
    <location>
        <begin position="270"/>
        <end position="422"/>
    </location>
</feature>
<dbReference type="EMBL" id="KE145369">
    <property type="protein sequence ID" value="EPE27559.1"/>
    <property type="molecule type" value="Genomic_DNA"/>
</dbReference>
<dbReference type="PANTHER" id="PTHR38418">
    <property type="entry name" value="SUGAR ISOMERASE, KPSF/GUTQ (AFU_ORTHOLOGUE AFUA_6G08860)"/>
    <property type="match status" value="1"/>
</dbReference>
<dbReference type="KEGG" id="glz:GLAREA_04350"/>
<dbReference type="PANTHER" id="PTHR38418:SF2">
    <property type="entry name" value="SUGAR ISOMERASE, KPSF_GUTQ (AFU_ORTHOLOGUE AFUA_6G08860)"/>
    <property type="match status" value="1"/>
</dbReference>
<organism evidence="2 3">
    <name type="scientific">Glarea lozoyensis (strain ATCC 20868 / MF5171)</name>
    <dbReference type="NCBI Taxonomy" id="1116229"/>
    <lineage>
        <taxon>Eukaryota</taxon>
        <taxon>Fungi</taxon>
        <taxon>Dikarya</taxon>
        <taxon>Ascomycota</taxon>
        <taxon>Pezizomycotina</taxon>
        <taxon>Leotiomycetes</taxon>
        <taxon>Helotiales</taxon>
        <taxon>Helotiaceae</taxon>
        <taxon>Glarea</taxon>
    </lineage>
</organism>
<dbReference type="GeneID" id="19463405"/>
<evidence type="ECO:0000259" key="1">
    <source>
        <dbReference type="PROSITE" id="PS51464"/>
    </source>
</evidence>
<sequence length="575" mass="62673">MYRVQQSTAEPRRHHPNLWWGTLLDSDCIFLVASPSKTPSEMTEVKRNENNNGQEWPGIAVLGSLYSLVQGPGGVRPACYVNAASHFVPSEESVSTQTKYHVGLSKTIFATVATYRSAFTSSPYRINLSRLRHTARYHRTKASPSVQSNSKKLIRTIRRRDIYLTPFTDFHTYTMALDHHPIQNSEVYLCLPSHGPPLPPPSPPSPATPGDDIPCLDGLATPPEIPTSFPTFGKRLETALHVLRTEASALEGLSRLYENDLVAQEGFNAAVEEIIRCKRRKGKIVVTGIGKSGHIGKKLEATLNSLGITTVFMHPSEALHGDLGVLCPEDTILFISNSGKTGELLQALPHFDSCLPAIIITEAAHPAACELIKQRPGTILLPAPLPISEEAAFGVKAPTISTTMALALGDALAITASSELYNQKLSSVFLKNHPGGAIGAAIQNIQRISDRAISIIDIPDVGSSSSVAQVGFAMLQSKSGWIRMGGEVVFPPRRMKKLQLSNTEVLASRVPDLAVPRRQWVQVSADLEVSEAREWIFNNRRAIPGGQYKFGDDIVLVTMEEDEMCGVIEIGELLS</sequence>
<dbReference type="GO" id="GO:0097367">
    <property type="term" value="F:carbohydrate derivative binding"/>
    <property type="evidence" value="ECO:0007669"/>
    <property type="project" value="InterPro"/>
</dbReference>